<name>A0A2M6WY16_9BACT</name>
<evidence type="ECO:0000313" key="1">
    <source>
        <dbReference type="EMBL" id="PIT97685.1"/>
    </source>
</evidence>
<dbReference type="Gene3D" id="3.30.2310.20">
    <property type="entry name" value="RelE-like"/>
    <property type="match status" value="1"/>
</dbReference>
<comment type="caution">
    <text evidence="1">The sequence shown here is derived from an EMBL/GenBank/DDBJ whole genome shotgun (WGS) entry which is preliminary data.</text>
</comment>
<dbReference type="Proteomes" id="UP000228596">
    <property type="component" value="Unassembled WGS sequence"/>
</dbReference>
<dbReference type="EMBL" id="PEZV01000001">
    <property type="protein sequence ID" value="PIT97685.1"/>
    <property type="molecule type" value="Genomic_DNA"/>
</dbReference>
<organism evidence="1 2">
    <name type="scientific">Candidatus Berkelbacteria bacterium CG10_big_fil_rev_8_21_14_0_10_41_12</name>
    <dbReference type="NCBI Taxonomy" id="1974513"/>
    <lineage>
        <taxon>Bacteria</taxon>
        <taxon>Candidatus Berkelbacteria</taxon>
    </lineage>
</organism>
<proteinExistence type="predicted"/>
<gene>
    <name evidence="1" type="ORF">COT77_00030</name>
</gene>
<dbReference type="SUPFAM" id="SSF143011">
    <property type="entry name" value="RelE-like"/>
    <property type="match status" value="1"/>
</dbReference>
<evidence type="ECO:0008006" key="3">
    <source>
        <dbReference type="Google" id="ProtNLM"/>
    </source>
</evidence>
<dbReference type="InterPro" id="IPR035093">
    <property type="entry name" value="RelE/ParE_toxin_dom_sf"/>
</dbReference>
<sequence>MEIVPLKADLKKVLKKHYLVRKFTKQKKLFENNPRHPSLNTEKLSPKSLNIYSFRLDKKWRVIFIILPDGKAEIVDINPHYQ</sequence>
<dbReference type="AlphaFoldDB" id="A0A2M6WY16"/>
<protein>
    <recommendedName>
        <fullName evidence="3">Toxin YoeB</fullName>
    </recommendedName>
</protein>
<accession>A0A2M6WY16</accession>
<reference evidence="2" key="1">
    <citation type="submission" date="2017-09" db="EMBL/GenBank/DDBJ databases">
        <title>Depth-based differentiation of microbial function through sediment-hosted aquifers and enrichment of novel symbionts in the deep terrestrial subsurface.</title>
        <authorList>
            <person name="Probst A.J."/>
            <person name="Ladd B."/>
            <person name="Jarett J.K."/>
            <person name="Geller-Mcgrath D.E."/>
            <person name="Sieber C.M.K."/>
            <person name="Emerson J.B."/>
            <person name="Anantharaman K."/>
            <person name="Thomas B.C."/>
            <person name="Malmstrom R."/>
            <person name="Stieglmeier M."/>
            <person name="Klingl A."/>
            <person name="Woyke T."/>
            <person name="Ryan C.M."/>
            <person name="Banfield J.F."/>
        </authorList>
    </citation>
    <scope>NUCLEOTIDE SEQUENCE [LARGE SCALE GENOMIC DNA]</scope>
</reference>
<evidence type="ECO:0000313" key="2">
    <source>
        <dbReference type="Proteomes" id="UP000228596"/>
    </source>
</evidence>